<sequence>MDDRKQVSAKKSGADQRFRCLEYLDDFPYYNDKPVGLYGKQWLLLMLGGLAGFLVLIAPMPLCGKRMTLALIPWRMATLETVAPGSRHSRTTWGLNCLG</sequence>
<name>A0A5E7PWM6_PSEFL</name>
<feature type="transmembrane region" description="Helical" evidence="1">
    <location>
        <begin position="42"/>
        <end position="62"/>
    </location>
</feature>
<accession>A0A5E7PWM6</accession>
<dbReference type="EMBL" id="CABVIF010000018">
    <property type="protein sequence ID" value="VVP53829.1"/>
    <property type="molecule type" value="Genomic_DNA"/>
</dbReference>
<dbReference type="Proteomes" id="UP000327111">
    <property type="component" value="Unassembled WGS sequence"/>
</dbReference>
<proteinExistence type="predicted"/>
<keyword evidence="1" id="KW-0812">Transmembrane</keyword>
<evidence type="ECO:0000256" key="1">
    <source>
        <dbReference type="SAM" id="Phobius"/>
    </source>
</evidence>
<dbReference type="AlphaFoldDB" id="A0A5E7PWM6"/>
<reference evidence="2 3" key="1">
    <citation type="submission" date="2019-09" db="EMBL/GenBank/DDBJ databases">
        <authorList>
            <person name="Chandra G."/>
            <person name="Truman W A."/>
        </authorList>
    </citation>
    <scope>NUCLEOTIDE SEQUENCE [LARGE SCALE GENOMIC DNA]</scope>
    <source>
        <strain evidence="2">PS854</strain>
    </source>
</reference>
<gene>
    <name evidence="2" type="ORF">PS854_05509</name>
</gene>
<organism evidence="2 3">
    <name type="scientific">Pseudomonas fluorescens</name>
    <dbReference type="NCBI Taxonomy" id="294"/>
    <lineage>
        <taxon>Bacteria</taxon>
        <taxon>Pseudomonadati</taxon>
        <taxon>Pseudomonadota</taxon>
        <taxon>Gammaproteobacteria</taxon>
        <taxon>Pseudomonadales</taxon>
        <taxon>Pseudomonadaceae</taxon>
        <taxon>Pseudomonas</taxon>
    </lineage>
</organism>
<protein>
    <submittedName>
        <fullName evidence="2">Uncharacterized protein</fullName>
    </submittedName>
</protein>
<evidence type="ECO:0000313" key="2">
    <source>
        <dbReference type="EMBL" id="VVP53829.1"/>
    </source>
</evidence>
<evidence type="ECO:0000313" key="3">
    <source>
        <dbReference type="Proteomes" id="UP000327111"/>
    </source>
</evidence>
<keyword evidence="1" id="KW-0472">Membrane</keyword>
<keyword evidence="1" id="KW-1133">Transmembrane helix</keyword>